<dbReference type="EMBL" id="CAJOBA010047452">
    <property type="protein sequence ID" value="CAF4201242.1"/>
    <property type="molecule type" value="Genomic_DNA"/>
</dbReference>
<protein>
    <submittedName>
        <fullName evidence="1">Uncharacterized protein</fullName>
    </submittedName>
</protein>
<sequence>MTDDIDIDYYLTYPQNVGHYAGSYVLDIAECSDHLTVWLDRYIGVPNDNQLLKTKFQRNIQPLNTLTAEEAEVDESPLTLVDEKTLEKLKYDVCCLKPYSDISECLKFIKSQDNKKIFFISSGTIGKEIVPQIAELPQIHRIYIFCANIAFHAEWAMEHVDRISAMLEHHDDLLQRLTEDIADYLEEKGDDHLAHKDNNIARHCYAWATKLTFRTRDLVNTYVGGDANIGKTLARLKEKFDEAEKASQPTD</sequence>
<gene>
    <name evidence="1" type="ORF">OVA965_LOCUS32700</name>
    <name evidence="2" type="ORF">TMI583_LOCUS33566</name>
</gene>
<reference evidence="1" key="1">
    <citation type="submission" date="2021-02" db="EMBL/GenBank/DDBJ databases">
        <authorList>
            <person name="Nowell W R."/>
        </authorList>
    </citation>
    <scope>NUCLEOTIDE SEQUENCE</scope>
</reference>
<accession>A0A8S2F8R2</accession>
<dbReference type="Proteomes" id="UP000682733">
    <property type="component" value="Unassembled WGS sequence"/>
</dbReference>
<organism evidence="1 3">
    <name type="scientific">Didymodactylos carnosus</name>
    <dbReference type="NCBI Taxonomy" id="1234261"/>
    <lineage>
        <taxon>Eukaryota</taxon>
        <taxon>Metazoa</taxon>
        <taxon>Spiralia</taxon>
        <taxon>Gnathifera</taxon>
        <taxon>Rotifera</taxon>
        <taxon>Eurotatoria</taxon>
        <taxon>Bdelloidea</taxon>
        <taxon>Philodinida</taxon>
        <taxon>Philodinidae</taxon>
        <taxon>Didymodactylos</taxon>
    </lineage>
</organism>
<evidence type="ECO:0000313" key="2">
    <source>
        <dbReference type="EMBL" id="CAF4201242.1"/>
    </source>
</evidence>
<proteinExistence type="predicted"/>
<dbReference type="Proteomes" id="UP000677228">
    <property type="component" value="Unassembled WGS sequence"/>
</dbReference>
<comment type="caution">
    <text evidence="1">The sequence shown here is derived from an EMBL/GenBank/DDBJ whole genome shotgun (WGS) entry which is preliminary data.</text>
</comment>
<evidence type="ECO:0000313" key="1">
    <source>
        <dbReference type="EMBL" id="CAF1393749.1"/>
    </source>
</evidence>
<name>A0A8S2F8R2_9BILA</name>
<evidence type="ECO:0000313" key="3">
    <source>
        <dbReference type="Proteomes" id="UP000677228"/>
    </source>
</evidence>
<dbReference type="AlphaFoldDB" id="A0A8S2F8R2"/>
<dbReference type="EMBL" id="CAJNOK010025735">
    <property type="protein sequence ID" value="CAF1393749.1"/>
    <property type="molecule type" value="Genomic_DNA"/>
</dbReference>